<evidence type="ECO:0000313" key="5">
    <source>
        <dbReference type="Proteomes" id="UP000331308"/>
    </source>
</evidence>
<dbReference type="RefSeq" id="WP_117675690.1">
    <property type="nucleotide sequence ID" value="NZ_CABHOD010000015.1"/>
</dbReference>
<dbReference type="InterPro" id="IPR029044">
    <property type="entry name" value="Nucleotide-diphossugar_trans"/>
</dbReference>
<reference evidence="4 5" key="1">
    <citation type="submission" date="2019-07" db="EMBL/GenBank/DDBJ databases">
        <authorList>
            <person name="Chang H.-W."/>
            <person name="Raman A."/>
            <person name="Venkatesh S."/>
            <person name="Gehrig J."/>
        </authorList>
    </citation>
    <scope>NUCLEOTIDE SEQUENCE [LARGE SCALE GENOMIC DNA]</scope>
    <source>
        <strain evidence="4">Bifidobacterium_pseudocatenulatum_LFYP_29</strain>
    </source>
</reference>
<sequence>MTSNPLFSVVIPAYNAGSSISSLINKFIKQDYARMEIIVVDDGSQDDTYTICQVLSSKHSCLTVLHQENQGVSAARNLGLQHASGDYILFVDSDDDISTEYVARICYLCEHTDADLIQMNWFEGTHQSGFIDGLFGIQRGFIPLDDYIDTVLQQRVNPPWNKIYKKSIIDAYGLTFNTMLSMGEDLEFALKYLEHVSTVYMSSDKVYYYIINPNGVCAKASLSYFADIHIVLMAMKRIIKVKNTQKNHQHYADDSFVASVFRFIGGCVIQGISFTNIYRALSTSGVRKDLKKMSNLSFPARIRWLLIRLNLYHLIAALYAAKNRNGIRI</sequence>
<dbReference type="Proteomes" id="UP000331308">
    <property type="component" value="Unassembled WGS sequence"/>
</dbReference>
<dbReference type="EC" id="2.4.-.-" evidence="4"/>
<feature type="domain" description="Glycosyltransferase 2-like" evidence="3">
    <location>
        <begin position="8"/>
        <end position="125"/>
    </location>
</feature>
<proteinExistence type="predicted"/>
<keyword evidence="2 4" id="KW-0808">Transferase</keyword>
<dbReference type="SUPFAM" id="SSF53448">
    <property type="entry name" value="Nucleotide-diphospho-sugar transferases"/>
    <property type="match status" value="1"/>
</dbReference>
<protein>
    <submittedName>
        <fullName evidence="4">Glycosyltransferase EpsJ</fullName>
        <ecNumber evidence="4">2.4.-.-</ecNumber>
    </submittedName>
</protein>
<evidence type="ECO:0000256" key="1">
    <source>
        <dbReference type="ARBA" id="ARBA00022676"/>
    </source>
</evidence>
<dbReference type="PANTHER" id="PTHR22916:SF51">
    <property type="entry name" value="GLYCOSYLTRANSFERASE EPSH-RELATED"/>
    <property type="match status" value="1"/>
</dbReference>
<evidence type="ECO:0000259" key="3">
    <source>
        <dbReference type="Pfam" id="PF00535"/>
    </source>
</evidence>
<organism evidence="4 5">
    <name type="scientific">Bifidobacterium pseudocatenulatum</name>
    <dbReference type="NCBI Taxonomy" id="28026"/>
    <lineage>
        <taxon>Bacteria</taxon>
        <taxon>Bacillati</taxon>
        <taxon>Actinomycetota</taxon>
        <taxon>Actinomycetes</taxon>
        <taxon>Bifidobacteriales</taxon>
        <taxon>Bifidobacteriaceae</taxon>
        <taxon>Bifidobacterium</taxon>
    </lineage>
</organism>
<dbReference type="EMBL" id="CABHOD010000015">
    <property type="protein sequence ID" value="VUX65742.1"/>
    <property type="molecule type" value="Genomic_DNA"/>
</dbReference>
<gene>
    <name evidence="4" type="primary">epsJ_2</name>
    <name evidence="4" type="ORF">BPLFYP29_00239</name>
</gene>
<comment type="caution">
    <text evidence="4">The sequence shown here is derived from an EMBL/GenBank/DDBJ whole genome shotgun (WGS) entry which is preliminary data.</text>
</comment>
<dbReference type="AlphaFoldDB" id="A0AAX3IZ84"/>
<evidence type="ECO:0000313" key="4">
    <source>
        <dbReference type="EMBL" id="VUX65742.1"/>
    </source>
</evidence>
<evidence type="ECO:0000256" key="2">
    <source>
        <dbReference type="ARBA" id="ARBA00022679"/>
    </source>
</evidence>
<dbReference type="PANTHER" id="PTHR22916">
    <property type="entry name" value="GLYCOSYLTRANSFERASE"/>
    <property type="match status" value="1"/>
</dbReference>
<dbReference type="Gene3D" id="3.90.550.10">
    <property type="entry name" value="Spore Coat Polysaccharide Biosynthesis Protein SpsA, Chain A"/>
    <property type="match status" value="1"/>
</dbReference>
<dbReference type="Pfam" id="PF00535">
    <property type="entry name" value="Glycos_transf_2"/>
    <property type="match status" value="1"/>
</dbReference>
<accession>A0AAX3IZ84</accession>
<dbReference type="GO" id="GO:0016757">
    <property type="term" value="F:glycosyltransferase activity"/>
    <property type="evidence" value="ECO:0007669"/>
    <property type="project" value="UniProtKB-KW"/>
</dbReference>
<name>A0AAX3IZ84_BIFPS</name>
<keyword evidence="1 4" id="KW-0328">Glycosyltransferase</keyword>
<dbReference type="InterPro" id="IPR001173">
    <property type="entry name" value="Glyco_trans_2-like"/>
</dbReference>